<dbReference type="AlphaFoldDB" id="A0A165XDQ0"/>
<evidence type="ECO:0000313" key="3">
    <source>
        <dbReference type="Proteomes" id="UP000076532"/>
    </source>
</evidence>
<protein>
    <recommendedName>
        <fullName evidence="1">Fungal-type protein kinase domain-containing protein</fullName>
    </recommendedName>
</protein>
<dbReference type="Pfam" id="PF17667">
    <property type="entry name" value="Pkinase_fungal"/>
    <property type="match status" value="1"/>
</dbReference>
<reference evidence="2 3" key="1">
    <citation type="journal article" date="2016" name="Mol. Biol. Evol.">
        <title>Comparative Genomics of Early-Diverging Mushroom-Forming Fungi Provides Insights into the Origins of Lignocellulose Decay Capabilities.</title>
        <authorList>
            <person name="Nagy L.G."/>
            <person name="Riley R."/>
            <person name="Tritt A."/>
            <person name="Adam C."/>
            <person name="Daum C."/>
            <person name="Floudas D."/>
            <person name="Sun H."/>
            <person name="Yadav J.S."/>
            <person name="Pangilinan J."/>
            <person name="Larsson K.H."/>
            <person name="Matsuura K."/>
            <person name="Barry K."/>
            <person name="Labutti K."/>
            <person name="Kuo R."/>
            <person name="Ohm R.A."/>
            <person name="Bhattacharya S.S."/>
            <person name="Shirouzu T."/>
            <person name="Yoshinaga Y."/>
            <person name="Martin F.M."/>
            <person name="Grigoriev I.V."/>
            <person name="Hibbett D.S."/>
        </authorList>
    </citation>
    <scope>NUCLEOTIDE SEQUENCE [LARGE SCALE GENOMIC DNA]</scope>
    <source>
        <strain evidence="2 3">CBS 109695</strain>
    </source>
</reference>
<sequence>MALLRTCRSLVFEKLDNVMTLDSDDLLKAFADIVDGHFSLSHSGIKSCDVSTLNMMWNPCTKVGVLNDYDTARTDGEEHARSKNPRLERTSTGTNPFLALDLLAIANTDSFPHGRVVPNYTHGCDSLKWVFLYLCSVVPGSAVLKWLTTDPQRSLEIRHLYLVDPSLFGFKIGARHEKLAQNALAVLGTLCKVYLVQLARSHALEMEEDPGEHVEAATDVELFDALKSIIRPL</sequence>
<dbReference type="Proteomes" id="UP000076532">
    <property type="component" value="Unassembled WGS sequence"/>
</dbReference>
<organism evidence="2 3">
    <name type="scientific">Athelia psychrophila</name>
    <dbReference type="NCBI Taxonomy" id="1759441"/>
    <lineage>
        <taxon>Eukaryota</taxon>
        <taxon>Fungi</taxon>
        <taxon>Dikarya</taxon>
        <taxon>Basidiomycota</taxon>
        <taxon>Agaricomycotina</taxon>
        <taxon>Agaricomycetes</taxon>
        <taxon>Agaricomycetidae</taxon>
        <taxon>Atheliales</taxon>
        <taxon>Atheliaceae</taxon>
        <taxon>Athelia</taxon>
    </lineage>
</organism>
<dbReference type="InterPro" id="IPR040976">
    <property type="entry name" value="Pkinase_fungal"/>
</dbReference>
<accession>A0A165XDQ0</accession>
<keyword evidence="3" id="KW-1185">Reference proteome</keyword>
<gene>
    <name evidence="2" type="ORF">FIBSPDRAFT_938994</name>
</gene>
<name>A0A165XDQ0_9AGAM</name>
<dbReference type="EMBL" id="KV417721">
    <property type="protein sequence ID" value="KZP08443.1"/>
    <property type="molecule type" value="Genomic_DNA"/>
</dbReference>
<evidence type="ECO:0000259" key="1">
    <source>
        <dbReference type="Pfam" id="PF17667"/>
    </source>
</evidence>
<dbReference type="OrthoDB" id="5584477at2759"/>
<evidence type="ECO:0000313" key="2">
    <source>
        <dbReference type="EMBL" id="KZP08443.1"/>
    </source>
</evidence>
<proteinExistence type="predicted"/>
<feature type="domain" description="Fungal-type protein kinase" evidence="1">
    <location>
        <begin position="23"/>
        <end position="135"/>
    </location>
</feature>